<organism evidence="6 7">
    <name type="scientific">Rhodococcus opacus</name>
    <name type="common">Nocardia opaca</name>
    <dbReference type="NCBI Taxonomy" id="37919"/>
    <lineage>
        <taxon>Bacteria</taxon>
        <taxon>Bacillati</taxon>
        <taxon>Actinomycetota</taxon>
        <taxon>Actinomycetes</taxon>
        <taxon>Mycobacteriales</taxon>
        <taxon>Nocardiaceae</taxon>
        <taxon>Rhodococcus</taxon>
    </lineage>
</organism>
<sequence>MEVFLIVCGVLLAVSAVAVSIPKLRLKGTAWTGLQSRGLSRQQVRLIGVAELAGGVGVLVGLYWTPLGVIATVALLILLLCAIAFHVRHGDYGNPDTRAVAMPAVYLALLAVLASIGFVFAG</sequence>
<dbReference type="Proteomes" id="UP000028488">
    <property type="component" value="Chromosome"/>
</dbReference>
<name>A0A076EUT0_RHOOP</name>
<keyword evidence="4 5" id="KW-0472">Membrane</keyword>
<evidence type="ECO:0000256" key="5">
    <source>
        <dbReference type="SAM" id="Phobius"/>
    </source>
</evidence>
<dbReference type="EMBL" id="CP008947">
    <property type="protein sequence ID" value="AII09571.1"/>
    <property type="molecule type" value="Genomic_DNA"/>
</dbReference>
<keyword evidence="2 5" id="KW-0812">Transmembrane</keyword>
<comment type="subcellular location">
    <subcellularLocation>
        <location evidence="1">Membrane</location>
        <topology evidence="1">Multi-pass membrane protein</topology>
    </subcellularLocation>
</comment>
<reference evidence="6 7" key="1">
    <citation type="submission" date="2014-07" db="EMBL/GenBank/DDBJ databases">
        <title>Genome Sequence of Rhodococcus opacus Strain R7, a Biodegrader of Mono- and Polycyclic Aromatic Hydrocarbons.</title>
        <authorList>
            <person name="Di Gennaro P."/>
            <person name="Zampolli J."/>
            <person name="Presti I."/>
            <person name="Cappelletti M."/>
            <person name="D'Ursi P."/>
            <person name="Orro A."/>
            <person name="Mezzelani A."/>
            <person name="Milanesi L."/>
        </authorList>
    </citation>
    <scope>NUCLEOTIDE SEQUENCE [LARGE SCALE GENOMIC DNA]</scope>
    <source>
        <strain evidence="6 7">R7</strain>
    </source>
</reference>
<dbReference type="Pfam" id="PF13564">
    <property type="entry name" value="DoxX_2"/>
    <property type="match status" value="1"/>
</dbReference>
<dbReference type="AlphaFoldDB" id="A0A076EUT0"/>
<dbReference type="GO" id="GO:0016020">
    <property type="term" value="C:membrane"/>
    <property type="evidence" value="ECO:0007669"/>
    <property type="project" value="UniProtKB-SubCell"/>
</dbReference>
<dbReference type="InterPro" id="IPR032808">
    <property type="entry name" value="DoxX"/>
</dbReference>
<evidence type="ECO:0000313" key="6">
    <source>
        <dbReference type="EMBL" id="AII09571.1"/>
    </source>
</evidence>
<feature type="transmembrane region" description="Helical" evidence="5">
    <location>
        <begin position="99"/>
        <end position="121"/>
    </location>
</feature>
<keyword evidence="3 5" id="KW-1133">Transmembrane helix</keyword>
<dbReference type="RefSeq" id="WP_112298698.1">
    <property type="nucleotide sequence ID" value="NZ_CP008947.1"/>
</dbReference>
<protein>
    <submittedName>
        <fullName evidence="6">Membrane protein</fullName>
    </submittedName>
</protein>
<feature type="transmembrane region" description="Helical" evidence="5">
    <location>
        <begin position="63"/>
        <end position="87"/>
    </location>
</feature>
<evidence type="ECO:0000256" key="2">
    <source>
        <dbReference type="ARBA" id="ARBA00022692"/>
    </source>
</evidence>
<dbReference type="eggNOG" id="ENOG502ZPEY">
    <property type="taxonomic scope" value="Bacteria"/>
</dbReference>
<evidence type="ECO:0000256" key="3">
    <source>
        <dbReference type="ARBA" id="ARBA00022989"/>
    </source>
</evidence>
<evidence type="ECO:0000313" key="7">
    <source>
        <dbReference type="Proteomes" id="UP000028488"/>
    </source>
</evidence>
<proteinExistence type="predicted"/>
<accession>A0A076EUT0</accession>
<evidence type="ECO:0000256" key="4">
    <source>
        <dbReference type="ARBA" id="ARBA00023136"/>
    </source>
</evidence>
<gene>
    <name evidence="6" type="ORF">EP51_34995</name>
</gene>
<evidence type="ECO:0000256" key="1">
    <source>
        <dbReference type="ARBA" id="ARBA00004141"/>
    </source>
</evidence>